<evidence type="ECO:0000313" key="2">
    <source>
        <dbReference type="EMBL" id="RFB05611.1"/>
    </source>
</evidence>
<proteinExistence type="predicted"/>
<dbReference type="Pfam" id="PF13601">
    <property type="entry name" value="HTH_34"/>
    <property type="match status" value="1"/>
</dbReference>
<dbReference type="InterPro" id="IPR027395">
    <property type="entry name" value="WH_DNA-bd_dom"/>
</dbReference>
<reference evidence="2 3" key="1">
    <citation type="submission" date="2018-08" db="EMBL/GenBank/DDBJ databases">
        <title>Parvularcula sp. SM1705, isolated from surface water of the South Sea China.</title>
        <authorList>
            <person name="Sun L."/>
        </authorList>
    </citation>
    <scope>NUCLEOTIDE SEQUENCE [LARGE SCALE GENOMIC DNA]</scope>
    <source>
        <strain evidence="2 3">SM1705</strain>
    </source>
</reference>
<feature type="domain" description="Winged helix DNA-binding" evidence="1">
    <location>
        <begin position="16"/>
        <end position="95"/>
    </location>
</feature>
<comment type="caution">
    <text evidence="2">The sequence shown here is derived from an EMBL/GenBank/DDBJ whole genome shotgun (WGS) entry which is preliminary data.</text>
</comment>
<dbReference type="RefSeq" id="WP_116392245.1">
    <property type="nucleotide sequence ID" value="NZ_CAXQPM010000025.1"/>
</dbReference>
<organism evidence="2 3">
    <name type="scientific">Parvularcula marina</name>
    <dbReference type="NCBI Taxonomy" id="2292771"/>
    <lineage>
        <taxon>Bacteria</taxon>
        <taxon>Pseudomonadati</taxon>
        <taxon>Pseudomonadota</taxon>
        <taxon>Alphaproteobacteria</taxon>
        <taxon>Parvularculales</taxon>
        <taxon>Parvularculaceae</taxon>
        <taxon>Parvularcula</taxon>
    </lineage>
</organism>
<dbReference type="InterPro" id="IPR036390">
    <property type="entry name" value="WH_DNA-bd_sf"/>
</dbReference>
<dbReference type="SUPFAM" id="SSF46785">
    <property type="entry name" value="Winged helix' DNA-binding domain"/>
    <property type="match status" value="1"/>
</dbReference>
<protein>
    <submittedName>
        <fullName evidence="2">ArsR family transcriptional regulator</fullName>
    </submittedName>
</protein>
<dbReference type="EMBL" id="QUQO01000001">
    <property type="protein sequence ID" value="RFB05611.1"/>
    <property type="molecule type" value="Genomic_DNA"/>
</dbReference>
<evidence type="ECO:0000313" key="3">
    <source>
        <dbReference type="Proteomes" id="UP000264589"/>
    </source>
</evidence>
<dbReference type="AlphaFoldDB" id="A0A371RJI6"/>
<gene>
    <name evidence="2" type="ORF">DX908_10245</name>
</gene>
<name>A0A371RJI6_9PROT</name>
<accession>A0A371RJI6</accession>
<dbReference type="PANTHER" id="PTHR37318">
    <property type="entry name" value="BSL7504 PROTEIN"/>
    <property type="match status" value="1"/>
</dbReference>
<sequence>MKLDLTQIDDVIHSRLRLGIMVILSDAESATFAELKEQLGATDGNLSVQLQKLEGAGYICLIRRLVGRKTETRAELTREGREAFAAYAQMMSALIGKT</sequence>
<dbReference type="InParanoid" id="A0A371RJI6"/>
<dbReference type="OrthoDB" id="5521380at2"/>
<dbReference type="PANTHER" id="PTHR37318:SF1">
    <property type="entry name" value="BSL7504 PROTEIN"/>
    <property type="match status" value="1"/>
</dbReference>
<evidence type="ECO:0000259" key="1">
    <source>
        <dbReference type="Pfam" id="PF13601"/>
    </source>
</evidence>
<dbReference type="Proteomes" id="UP000264589">
    <property type="component" value="Unassembled WGS sequence"/>
</dbReference>
<keyword evidence="3" id="KW-1185">Reference proteome</keyword>
<dbReference type="InterPro" id="IPR036388">
    <property type="entry name" value="WH-like_DNA-bd_sf"/>
</dbReference>
<dbReference type="Gene3D" id="1.10.10.10">
    <property type="entry name" value="Winged helix-like DNA-binding domain superfamily/Winged helix DNA-binding domain"/>
    <property type="match status" value="1"/>
</dbReference>